<dbReference type="Proteomes" id="UP000293345">
    <property type="component" value="Unassembled WGS sequence"/>
</dbReference>
<evidence type="ECO:0000256" key="1">
    <source>
        <dbReference type="ARBA" id="ARBA00022679"/>
    </source>
</evidence>
<dbReference type="InterPro" id="IPR036566">
    <property type="entry name" value="PYNP-like_C_sf"/>
</dbReference>
<dbReference type="GO" id="GO:0006213">
    <property type="term" value="P:pyrimidine nucleoside metabolic process"/>
    <property type="evidence" value="ECO:0007669"/>
    <property type="project" value="InterPro"/>
</dbReference>
<comment type="caution">
    <text evidence="2">The sequence shown here is derived from an EMBL/GenBank/DDBJ whole genome shotgun (WGS) entry which is preliminary data.</text>
</comment>
<accession>A0A4Q2K445</accession>
<dbReference type="EMBL" id="SDPW01000001">
    <property type="protein sequence ID" value="RXZ55170.1"/>
    <property type="molecule type" value="Genomic_DNA"/>
</dbReference>
<protein>
    <submittedName>
        <fullName evidence="2">Uncharacterized protein</fullName>
    </submittedName>
</protein>
<reference evidence="2 3" key="1">
    <citation type="submission" date="2019-01" db="EMBL/GenBank/DDBJ databases">
        <title>Senegalimassilia sp. nov. KGMB04484 isolated human feces.</title>
        <authorList>
            <person name="Han K.-I."/>
            <person name="Kim J.-S."/>
            <person name="Lee K.C."/>
            <person name="Suh M.K."/>
            <person name="Eom M.K."/>
            <person name="Lee J.H."/>
            <person name="Park S.-H."/>
            <person name="Kang S.W."/>
            <person name="Park J.-E."/>
            <person name="Oh B.S."/>
            <person name="Yu S.Y."/>
            <person name="Choi S.-H."/>
            <person name="Lee D.H."/>
            <person name="Yoon H."/>
            <person name="Kim B.-Y."/>
            <person name="Lee J.H."/>
            <person name="Lee J.-S."/>
        </authorList>
    </citation>
    <scope>NUCLEOTIDE SEQUENCE [LARGE SCALE GENOMIC DNA]</scope>
    <source>
        <strain evidence="2 3">KGMB04484</strain>
    </source>
</reference>
<gene>
    <name evidence="2" type="ORF">ET524_09575</name>
</gene>
<proteinExistence type="predicted"/>
<keyword evidence="1" id="KW-0808">Transferase</keyword>
<dbReference type="SUPFAM" id="SSF54680">
    <property type="entry name" value="Pyrimidine nucleoside phosphorylase C-terminal domain"/>
    <property type="match status" value="1"/>
</dbReference>
<keyword evidence="3" id="KW-1185">Reference proteome</keyword>
<dbReference type="GO" id="GO:0016763">
    <property type="term" value="F:pentosyltransferase activity"/>
    <property type="evidence" value="ECO:0007669"/>
    <property type="project" value="InterPro"/>
</dbReference>
<evidence type="ECO:0000313" key="3">
    <source>
        <dbReference type="Proteomes" id="UP000293345"/>
    </source>
</evidence>
<name>A0A4Q2K445_9ACTN</name>
<evidence type="ECO:0000313" key="2">
    <source>
        <dbReference type="EMBL" id="RXZ55170.1"/>
    </source>
</evidence>
<sequence length="213" mass="24098">MLVCAEHGIYLLVNEAFRIRHAARTLGSGRARNNARIRFEAGIRFSFRIHARAQRTTRTVARKRVFALAHTRSNTDAEIRPRHARQRAAQPIPLRAIVTPPHDAQQRATRHVRFGCGKLDGPAGGERGARQRMIHADGNGRRADAQRNVVAKPARHAVRSFHGAFAKRALARKGKRQLLAVDDAHHRRQVHAEHQVRLALERLGEQRSVERPE</sequence>
<dbReference type="AlphaFoldDB" id="A0A4Q2K445"/>
<organism evidence="2 3">
    <name type="scientific">Senegalimassilia faecalis</name>
    <dbReference type="NCBI Taxonomy" id="2509433"/>
    <lineage>
        <taxon>Bacteria</taxon>
        <taxon>Bacillati</taxon>
        <taxon>Actinomycetota</taxon>
        <taxon>Coriobacteriia</taxon>
        <taxon>Coriobacteriales</taxon>
        <taxon>Coriobacteriaceae</taxon>
        <taxon>Senegalimassilia</taxon>
    </lineage>
</organism>